<keyword evidence="6 10" id="KW-0378">Hydrolase</keyword>
<dbReference type="PANTHER" id="PTHR33938">
    <property type="entry name" value="FERULOYL ESTERASE B-RELATED"/>
    <property type="match status" value="1"/>
</dbReference>
<dbReference type="Proteomes" id="UP000738349">
    <property type="component" value="Unassembled WGS sequence"/>
</dbReference>
<keyword evidence="5" id="KW-0732">Signal</keyword>
<evidence type="ECO:0000256" key="8">
    <source>
        <dbReference type="ARBA" id="ARBA00023157"/>
    </source>
</evidence>
<comment type="catalytic activity">
    <reaction evidence="9">
        <text>feruloyl-polysaccharide + H2O = ferulate + polysaccharide.</text>
        <dbReference type="EC" id="3.1.1.73"/>
    </reaction>
</comment>
<dbReference type="EMBL" id="JAGMUV010000013">
    <property type="protein sequence ID" value="KAH7136217.1"/>
    <property type="molecule type" value="Genomic_DNA"/>
</dbReference>
<dbReference type="GO" id="GO:0045493">
    <property type="term" value="P:xylan catabolic process"/>
    <property type="evidence" value="ECO:0007669"/>
    <property type="project" value="UniProtKB-KW"/>
</dbReference>
<evidence type="ECO:0000256" key="9">
    <source>
        <dbReference type="ARBA" id="ARBA00034075"/>
    </source>
</evidence>
<evidence type="ECO:0000256" key="6">
    <source>
        <dbReference type="ARBA" id="ARBA00022801"/>
    </source>
</evidence>
<evidence type="ECO:0000256" key="1">
    <source>
        <dbReference type="ARBA" id="ARBA00006249"/>
    </source>
</evidence>
<reference evidence="11" key="1">
    <citation type="journal article" date="2021" name="Nat. Commun.">
        <title>Genetic determinants of endophytism in the Arabidopsis root mycobiome.</title>
        <authorList>
            <person name="Mesny F."/>
            <person name="Miyauchi S."/>
            <person name="Thiergart T."/>
            <person name="Pickel B."/>
            <person name="Atanasova L."/>
            <person name="Karlsson M."/>
            <person name="Huettel B."/>
            <person name="Barry K.W."/>
            <person name="Haridas S."/>
            <person name="Chen C."/>
            <person name="Bauer D."/>
            <person name="Andreopoulos W."/>
            <person name="Pangilinan J."/>
            <person name="LaButti K."/>
            <person name="Riley R."/>
            <person name="Lipzen A."/>
            <person name="Clum A."/>
            <person name="Drula E."/>
            <person name="Henrissat B."/>
            <person name="Kohler A."/>
            <person name="Grigoriev I.V."/>
            <person name="Martin F.M."/>
            <person name="Hacquard S."/>
        </authorList>
    </citation>
    <scope>NUCLEOTIDE SEQUENCE</scope>
    <source>
        <strain evidence="11">MPI-CAGE-AT-0147</strain>
    </source>
</reference>
<evidence type="ECO:0000256" key="4">
    <source>
        <dbReference type="ARBA" id="ARBA00022723"/>
    </source>
</evidence>
<evidence type="ECO:0000256" key="2">
    <source>
        <dbReference type="ARBA" id="ARBA00022487"/>
    </source>
</evidence>
<keyword evidence="7" id="KW-0106">Calcium</keyword>
<keyword evidence="3" id="KW-0119">Carbohydrate metabolism</keyword>
<keyword evidence="12" id="KW-1185">Reference proteome</keyword>
<dbReference type="PANTHER" id="PTHR33938:SF15">
    <property type="entry name" value="FERULOYL ESTERASE B-RELATED"/>
    <property type="match status" value="1"/>
</dbReference>
<dbReference type="EC" id="3.1.1.-" evidence="10"/>
<evidence type="ECO:0000256" key="5">
    <source>
        <dbReference type="ARBA" id="ARBA00022729"/>
    </source>
</evidence>
<accession>A0A9P9IWH4</accession>
<keyword evidence="8" id="KW-1015">Disulfide bond</keyword>
<name>A0A9P9IWH4_9HYPO</name>
<dbReference type="SUPFAM" id="SSF53474">
    <property type="entry name" value="alpha/beta-Hydrolases"/>
    <property type="match status" value="1"/>
</dbReference>
<dbReference type="InterPro" id="IPR029058">
    <property type="entry name" value="AB_hydrolase_fold"/>
</dbReference>
<sequence length="254" mass="27894">MAAITSFVGQLLDQTFLAAVDPLCNPAMIALPAMKGLEVLSVEAFARRNHTFPASTSFGYSEPINNMNFCNVTVTYTHPGWGDSIHVMSYLPFEDEWNGKFMANGGGGLMAGGELLSHFTMIPSLMEGFAASITDAGYLPTIAEAFDTSKTWTFSNPGNVNWPLFMNFAHVAIHDMATIGKAVTEAFYHKAPEFSYFLEGSTGGRQAHMLAQRYPEDFDGIISVCPAINWPRFLFSNLYAAVIMEKLNQGHDFT</sequence>
<organism evidence="11 12">
    <name type="scientific">Dactylonectria macrodidyma</name>
    <dbReference type="NCBI Taxonomy" id="307937"/>
    <lineage>
        <taxon>Eukaryota</taxon>
        <taxon>Fungi</taxon>
        <taxon>Dikarya</taxon>
        <taxon>Ascomycota</taxon>
        <taxon>Pezizomycotina</taxon>
        <taxon>Sordariomycetes</taxon>
        <taxon>Hypocreomycetidae</taxon>
        <taxon>Hypocreales</taxon>
        <taxon>Nectriaceae</taxon>
        <taxon>Dactylonectria</taxon>
    </lineage>
</organism>
<dbReference type="Pfam" id="PF07519">
    <property type="entry name" value="Tannase"/>
    <property type="match status" value="1"/>
</dbReference>
<dbReference type="OrthoDB" id="3039123at2759"/>
<dbReference type="Gene3D" id="3.40.50.1820">
    <property type="entry name" value="alpha/beta hydrolase"/>
    <property type="match status" value="1"/>
</dbReference>
<keyword evidence="3" id="KW-0858">Xylan degradation</keyword>
<comment type="caution">
    <text evidence="11">The sequence shown here is derived from an EMBL/GenBank/DDBJ whole genome shotgun (WGS) entry which is preliminary data.</text>
</comment>
<protein>
    <recommendedName>
        <fullName evidence="10">Carboxylic ester hydrolase</fullName>
        <ecNumber evidence="10">3.1.1.-</ecNumber>
    </recommendedName>
</protein>
<dbReference type="AlphaFoldDB" id="A0A9P9IWH4"/>
<keyword evidence="4" id="KW-0479">Metal-binding</keyword>
<proteinExistence type="inferred from homology"/>
<evidence type="ECO:0000313" key="11">
    <source>
        <dbReference type="EMBL" id="KAH7136217.1"/>
    </source>
</evidence>
<dbReference type="GO" id="GO:0046872">
    <property type="term" value="F:metal ion binding"/>
    <property type="evidence" value="ECO:0007669"/>
    <property type="project" value="UniProtKB-KW"/>
</dbReference>
<gene>
    <name evidence="11" type="ORF">EDB81DRAFT_801811</name>
</gene>
<evidence type="ECO:0000256" key="7">
    <source>
        <dbReference type="ARBA" id="ARBA00022837"/>
    </source>
</evidence>
<dbReference type="InterPro" id="IPR011118">
    <property type="entry name" value="Tannase/feruloyl_esterase"/>
</dbReference>
<comment type="similarity">
    <text evidence="1 10">Belongs to the tannase family.</text>
</comment>
<keyword evidence="2" id="KW-0719">Serine esterase</keyword>
<dbReference type="GO" id="GO:0030600">
    <property type="term" value="F:feruloyl esterase activity"/>
    <property type="evidence" value="ECO:0007669"/>
    <property type="project" value="UniProtKB-EC"/>
</dbReference>
<evidence type="ECO:0000313" key="12">
    <source>
        <dbReference type="Proteomes" id="UP000738349"/>
    </source>
</evidence>
<evidence type="ECO:0000256" key="3">
    <source>
        <dbReference type="ARBA" id="ARBA00022651"/>
    </source>
</evidence>
<keyword evidence="3" id="KW-0624">Polysaccharide degradation</keyword>
<evidence type="ECO:0000256" key="10">
    <source>
        <dbReference type="RuleBase" id="RU361238"/>
    </source>
</evidence>